<dbReference type="KEGG" id="mana:MAMMFC1_02155"/>
<protein>
    <submittedName>
        <fullName evidence="1">Uncharacterized protein</fullName>
    </submittedName>
</protein>
<gene>
    <name evidence="1" type="ORF">MAMMFC1_02155</name>
</gene>
<dbReference type="AlphaFoldDB" id="A0A348AK73"/>
<proteinExistence type="predicted"/>
<keyword evidence="2" id="KW-1185">Reference proteome</keyword>
<accession>A0A348AK73</accession>
<name>A0A348AK73_9FIRM</name>
<sequence length="36" mass="4078">MIRIQVTKCFELLRKGQMLGTTRTGTEAYWGSAQTT</sequence>
<evidence type="ECO:0000313" key="2">
    <source>
        <dbReference type="Proteomes" id="UP000276437"/>
    </source>
</evidence>
<evidence type="ECO:0000313" key="1">
    <source>
        <dbReference type="EMBL" id="BBB91471.1"/>
    </source>
</evidence>
<dbReference type="Proteomes" id="UP000276437">
    <property type="component" value="Chromosome"/>
</dbReference>
<organism evidence="1 2">
    <name type="scientific">Methylomusa anaerophila</name>
    <dbReference type="NCBI Taxonomy" id="1930071"/>
    <lineage>
        <taxon>Bacteria</taxon>
        <taxon>Bacillati</taxon>
        <taxon>Bacillota</taxon>
        <taxon>Negativicutes</taxon>
        <taxon>Selenomonadales</taxon>
        <taxon>Sporomusaceae</taxon>
        <taxon>Methylomusa</taxon>
    </lineage>
</organism>
<reference evidence="1 2" key="1">
    <citation type="journal article" date="2018" name="Int. J. Syst. Evol. Microbiol.">
        <title>Methylomusa anaerophila gen. nov., sp. nov., an anaerobic methanol-utilizing bacterium isolated from a microbial fuel cell.</title>
        <authorList>
            <person name="Amano N."/>
            <person name="Yamamuro A."/>
            <person name="Miyahara M."/>
            <person name="Kouzuma A."/>
            <person name="Abe T."/>
            <person name="Watanabe K."/>
        </authorList>
    </citation>
    <scope>NUCLEOTIDE SEQUENCE [LARGE SCALE GENOMIC DNA]</scope>
    <source>
        <strain evidence="1 2">MMFC1</strain>
    </source>
</reference>
<dbReference type="EMBL" id="AP018449">
    <property type="protein sequence ID" value="BBB91471.1"/>
    <property type="molecule type" value="Genomic_DNA"/>
</dbReference>